<dbReference type="Proteomes" id="UP000751190">
    <property type="component" value="Unassembled WGS sequence"/>
</dbReference>
<evidence type="ECO:0000256" key="1">
    <source>
        <dbReference type="SAM" id="MobiDB-lite"/>
    </source>
</evidence>
<evidence type="ECO:0000313" key="3">
    <source>
        <dbReference type="Proteomes" id="UP000751190"/>
    </source>
</evidence>
<reference evidence="2" key="1">
    <citation type="submission" date="2021-05" db="EMBL/GenBank/DDBJ databases">
        <title>The genome of the haptophyte Pavlova lutheri (Diacronema luteri, Pavlovales) - a model for lipid biosynthesis in eukaryotic algae.</title>
        <authorList>
            <person name="Hulatt C.J."/>
            <person name="Posewitz M.C."/>
        </authorList>
    </citation>
    <scope>NUCLEOTIDE SEQUENCE</scope>
    <source>
        <strain evidence="2">NIVA-4/92</strain>
    </source>
</reference>
<dbReference type="AlphaFoldDB" id="A0A8J5Y2W9"/>
<gene>
    <name evidence="2" type="ORF">KFE25_008861</name>
</gene>
<name>A0A8J5Y2W9_DIALT</name>
<proteinExistence type="predicted"/>
<comment type="caution">
    <text evidence="2">The sequence shown here is derived from an EMBL/GenBank/DDBJ whole genome shotgun (WGS) entry which is preliminary data.</text>
</comment>
<sequence>MAWVLLLTSPAIPQGVLLRDVHASARHIRAACASRPRVHVQSGRSGMYWAARDGGVIVADEPQPRTVFRIEPFAGAESSNGSFAIRHVETLRLVTVNPPGSEGAYMLRLGPLRVESPYELFAVRSLSIVSVGIGGFINHRDRTQVRAHGNVEPWQSMQVETATTRIILRELACTNPHIVEDALLGMLDTLQKGGHVLPLAFPGTAKSSPHRSDAGPSVQRGWSGSPMMTGLTRRGKDGTLTSRAEMPPQSHRIA</sequence>
<dbReference type="EMBL" id="JAGTXO010000001">
    <property type="protein sequence ID" value="KAG8470440.1"/>
    <property type="molecule type" value="Genomic_DNA"/>
</dbReference>
<evidence type="ECO:0000313" key="2">
    <source>
        <dbReference type="EMBL" id="KAG8470440.1"/>
    </source>
</evidence>
<protein>
    <submittedName>
        <fullName evidence="2">Uncharacterized protein</fullName>
    </submittedName>
</protein>
<accession>A0A8J5Y2W9</accession>
<feature type="region of interest" description="Disordered" evidence="1">
    <location>
        <begin position="202"/>
        <end position="254"/>
    </location>
</feature>
<dbReference type="OrthoDB" id="10454273at2759"/>
<organism evidence="2 3">
    <name type="scientific">Diacronema lutheri</name>
    <name type="common">Unicellular marine alga</name>
    <name type="synonym">Monochrysis lutheri</name>
    <dbReference type="NCBI Taxonomy" id="2081491"/>
    <lineage>
        <taxon>Eukaryota</taxon>
        <taxon>Haptista</taxon>
        <taxon>Haptophyta</taxon>
        <taxon>Pavlovophyceae</taxon>
        <taxon>Pavlovales</taxon>
        <taxon>Pavlovaceae</taxon>
        <taxon>Diacronema</taxon>
    </lineage>
</organism>
<keyword evidence="3" id="KW-1185">Reference proteome</keyword>